<reference evidence="2" key="1">
    <citation type="submission" date="2012-08" db="EMBL/GenBank/DDBJ databases">
        <title>Genome analysis of Colletotrichum orbiculare and Colletotrichum fructicola.</title>
        <authorList>
            <person name="Gan P.H.P."/>
            <person name="Ikeda K."/>
            <person name="Irieda H."/>
            <person name="Narusaka M."/>
            <person name="O'Connell R.J."/>
            <person name="Narusaka Y."/>
            <person name="Takano Y."/>
            <person name="Kubo Y."/>
            <person name="Shirasu K."/>
        </authorList>
    </citation>
    <scope>NUCLEOTIDE SEQUENCE</scope>
    <source>
        <strain evidence="2">Nara gc5</strain>
    </source>
</reference>
<dbReference type="GO" id="GO:0016491">
    <property type="term" value="F:oxidoreductase activity"/>
    <property type="evidence" value="ECO:0007669"/>
    <property type="project" value="InterPro"/>
</dbReference>
<protein>
    <submittedName>
        <fullName evidence="2">Dsba oxidoreductase</fullName>
    </submittedName>
</protein>
<evidence type="ECO:0000259" key="1">
    <source>
        <dbReference type="Pfam" id="PF01323"/>
    </source>
</evidence>
<dbReference type="Gene3D" id="3.40.30.10">
    <property type="entry name" value="Glutaredoxin"/>
    <property type="match status" value="1"/>
</dbReference>
<dbReference type="InterPro" id="IPR001853">
    <property type="entry name" value="DSBA-like_thioredoxin_dom"/>
</dbReference>
<dbReference type="InterPro" id="IPR036249">
    <property type="entry name" value="Thioredoxin-like_sf"/>
</dbReference>
<feature type="domain" description="DSBA-like thioredoxin" evidence="1">
    <location>
        <begin position="6"/>
        <end position="206"/>
    </location>
</feature>
<dbReference type="SUPFAM" id="SSF52833">
    <property type="entry name" value="Thioredoxin-like"/>
    <property type="match status" value="1"/>
</dbReference>
<proteinExistence type="predicted"/>
<sequence>MTVIRIEAVTDMLCPWCYVGKKNLDRAIELYRETDPSAEFQVAWKPFYLSPAMKNSGYDKRTVYTRTFSAAGDFETAFERISSDCSRAGIKLDISGTTGNSRQCHKLIALALMKGFDVQDRLLDALFRGHFEEGADISDREFLLAAAAEAGLDEHEAARVLDSERAGEIVDGEVIRARKAGVNGVPTFTIQGRWRVGGKQEPDVFLRVVERVAEGGRSE</sequence>
<dbReference type="CDD" id="cd03024">
    <property type="entry name" value="DsbA_FrnE"/>
    <property type="match status" value="1"/>
</dbReference>
<organism evidence="2">
    <name type="scientific">Colletotrichum fructicola (strain Nara gc5)</name>
    <name type="common">Anthracnose fungus</name>
    <name type="synonym">Colletotrichum gloeosporioides (strain Nara gc5)</name>
    <dbReference type="NCBI Taxonomy" id="1213859"/>
    <lineage>
        <taxon>Eukaryota</taxon>
        <taxon>Fungi</taxon>
        <taxon>Dikarya</taxon>
        <taxon>Ascomycota</taxon>
        <taxon>Pezizomycotina</taxon>
        <taxon>Sordariomycetes</taxon>
        <taxon>Hypocreomycetidae</taxon>
        <taxon>Glomerellales</taxon>
        <taxon>Glomerellaceae</taxon>
        <taxon>Colletotrichum</taxon>
        <taxon>Colletotrichum gloeosporioides species complex</taxon>
    </lineage>
</organism>
<dbReference type="HOGENOM" id="CLU_069253_0_1_1"/>
<dbReference type="EMBL" id="KB020585">
    <property type="protein sequence ID" value="ELA35003.1"/>
    <property type="molecule type" value="Genomic_DNA"/>
</dbReference>
<dbReference type="AlphaFoldDB" id="L2GAF5"/>
<dbReference type="PANTHER" id="PTHR13887">
    <property type="entry name" value="GLUTATHIONE S-TRANSFERASE KAPPA"/>
    <property type="match status" value="1"/>
</dbReference>
<gene>
    <name evidence="2" type="ORF">CGGC5_5153</name>
</gene>
<evidence type="ECO:0000313" key="2">
    <source>
        <dbReference type="EMBL" id="ELA35003.1"/>
    </source>
</evidence>
<accession>L2GAF5</accession>
<name>L2GAF5_COLFN</name>
<dbReference type="Pfam" id="PF01323">
    <property type="entry name" value="DSBA"/>
    <property type="match status" value="1"/>
</dbReference>
<dbReference type="PANTHER" id="PTHR13887:SF41">
    <property type="entry name" value="THIOREDOXIN SUPERFAMILY PROTEIN"/>
    <property type="match status" value="1"/>
</dbReference>